<dbReference type="EMBL" id="BOOW01000006">
    <property type="protein sequence ID" value="GII90535.1"/>
    <property type="molecule type" value="Genomic_DNA"/>
</dbReference>
<dbReference type="AlphaFoldDB" id="A0A919RAT7"/>
<accession>A0A919RAT7</accession>
<name>A0A919RAT7_9ACTN</name>
<protein>
    <submittedName>
        <fullName evidence="2">Uncharacterized protein</fullName>
    </submittedName>
</protein>
<feature type="chain" id="PRO_5037978816" evidence="1">
    <location>
        <begin position="38"/>
        <end position="82"/>
    </location>
</feature>
<organism evidence="2 3">
    <name type="scientific">Sinosporangium siamense</name>
    <dbReference type="NCBI Taxonomy" id="1367973"/>
    <lineage>
        <taxon>Bacteria</taxon>
        <taxon>Bacillati</taxon>
        <taxon>Actinomycetota</taxon>
        <taxon>Actinomycetes</taxon>
        <taxon>Streptosporangiales</taxon>
        <taxon>Streptosporangiaceae</taxon>
        <taxon>Sinosporangium</taxon>
    </lineage>
</organism>
<evidence type="ECO:0000313" key="3">
    <source>
        <dbReference type="Proteomes" id="UP000606172"/>
    </source>
</evidence>
<gene>
    <name evidence="2" type="ORF">Ssi02_07660</name>
</gene>
<evidence type="ECO:0000256" key="1">
    <source>
        <dbReference type="SAM" id="SignalP"/>
    </source>
</evidence>
<dbReference type="Proteomes" id="UP000606172">
    <property type="component" value="Unassembled WGS sequence"/>
</dbReference>
<keyword evidence="3" id="KW-1185">Reference proteome</keyword>
<sequence>MIPLVKGGYPMTTPRRIATTLLLSAAVSGLLAPAAHAAPEPGLGLFSPTVYELTFALESNSTFGMTHILPKPVVSLTQLPDV</sequence>
<reference evidence="2" key="1">
    <citation type="submission" date="2021-01" db="EMBL/GenBank/DDBJ databases">
        <title>Whole genome shotgun sequence of Sinosporangium siamense NBRC 109515.</title>
        <authorList>
            <person name="Komaki H."/>
            <person name="Tamura T."/>
        </authorList>
    </citation>
    <scope>NUCLEOTIDE SEQUENCE</scope>
    <source>
        <strain evidence="2">NBRC 109515</strain>
    </source>
</reference>
<evidence type="ECO:0000313" key="2">
    <source>
        <dbReference type="EMBL" id="GII90535.1"/>
    </source>
</evidence>
<proteinExistence type="predicted"/>
<feature type="signal peptide" evidence="1">
    <location>
        <begin position="1"/>
        <end position="37"/>
    </location>
</feature>
<comment type="caution">
    <text evidence="2">The sequence shown here is derived from an EMBL/GenBank/DDBJ whole genome shotgun (WGS) entry which is preliminary data.</text>
</comment>
<keyword evidence="1" id="KW-0732">Signal</keyword>